<dbReference type="GO" id="GO:0016787">
    <property type="term" value="F:hydrolase activity"/>
    <property type="evidence" value="ECO:0007669"/>
    <property type="project" value="UniProtKB-KW"/>
</dbReference>
<accession>A0A517YMZ8</accession>
<evidence type="ECO:0000313" key="4">
    <source>
        <dbReference type="EMBL" id="QDU31599.1"/>
    </source>
</evidence>
<dbReference type="EMBL" id="CP036274">
    <property type="protein sequence ID" value="QDU31599.1"/>
    <property type="molecule type" value="Genomic_DNA"/>
</dbReference>
<evidence type="ECO:0000256" key="2">
    <source>
        <dbReference type="SAM" id="SignalP"/>
    </source>
</evidence>
<proteinExistence type="predicted"/>
<dbReference type="PANTHER" id="PTHR22946">
    <property type="entry name" value="DIENELACTONE HYDROLASE DOMAIN-CONTAINING PROTEIN-RELATED"/>
    <property type="match status" value="1"/>
</dbReference>
<keyword evidence="4" id="KW-0378">Hydrolase</keyword>
<dbReference type="Pfam" id="PF05448">
    <property type="entry name" value="AXE1"/>
    <property type="match status" value="1"/>
</dbReference>
<dbReference type="OrthoDB" id="9765647at2"/>
<dbReference type="Pfam" id="PF10142">
    <property type="entry name" value="PhoPQ_related"/>
    <property type="match status" value="1"/>
</dbReference>
<dbReference type="AlphaFoldDB" id="A0A517YMZ8"/>
<dbReference type="Gene3D" id="3.40.50.1820">
    <property type="entry name" value="alpha/beta hydrolase"/>
    <property type="match status" value="1"/>
</dbReference>
<reference evidence="4 5" key="1">
    <citation type="submission" date="2019-02" db="EMBL/GenBank/DDBJ databases">
        <title>Deep-cultivation of Planctomycetes and their phenomic and genomic characterization uncovers novel biology.</title>
        <authorList>
            <person name="Wiegand S."/>
            <person name="Jogler M."/>
            <person name="Boedeker C."/>
            <person name="Pinto D."/>
            <person name="Vollmers J."/>
            <person name="Rivas-Marin E."/>
            <person name="Kohn T."/>
            <person name="Peeters S.H."/>
            <person name="Heuer A."/>
            <person name="Rast P."/>
            <person name="Oberbeckmann S."/>
            <person name="Bunk B."/>
            <person name="Jeske O."/>
            <person name="Meyerdierks A."/>
            <person name="Storesund J.E."/>
            <person name="Kallscheuer N."/>
            <person name="Luecker S."/>
            <person name="Lage O.M."/>
            <person name="Pohl T."/>
            <person name="Merkel B.J."/>
            <person name="Hornburger P."/>
            <person name="Mueller R.-W."/>
            <person name="Bruemmer F."/>
            <person name="Labrenz M."/>
            <person name="Spormann A.M."/>
            <person name="Op den Camp H."/>
            <person name="Overmann J."/>
            <person name="Amann R."/>
            <person name="Jetten M.S.M."/>
            <person name="Mascher T."/>
            <person name="Medema M.H."/>
            <person name="Devos D.P."/>
            <person name="Kaster A.-K."/>
            <person name="Ovreas L."/>
            <person name="Rohde M."/>
            <person name="Galperin M.Y."/>
            <person name="Jogler C."/>
        </authorList>
    </citation>
    <scope>NUCLEOTIDE SEQUENCE [LARGE SCALE GENOMIC DNA]</scope>
    <source>
        <strain evidence="4 5">ETA_A8</strain>
    </source>
</reference>
<gene>
    <name evidence="4" type="primary">axe7A_2</name>
    <name evidence="4" type="ORF">ETAA8_67590</name>
</gene>
<dbReference type="PANTHER" id="PTHR22946:SF0">
    <property type="entry name" value="DIENELACTONE HYDROLASE DOMAIN-CONTAINING PROTEIN"/>
    <property type="match status" value="1"/>
</dbReference>
<feature type="domain" description="Acetyl xylan esterase" evidence="3">
    <location>
        <begin position="63"/>
        <end position="222"/>
    </location>
</feature>
<dbReference type="KEGG" id="aagg:ETAA8_67590"/>
<evidence type="ECO:0000256" key="1">
    <source>
        <dbReference type="SAM" id="MobiDB-lite"/>
    </source>
</evidence>
<feature type="chain" id="PRO_5021773371" evidence="2">
    <location>
        <begin position="23"/>
        <end position="411"/>
    </location>
</feature>
<sequence precursor="true">MKQVLSACFLYLFVASVSPALAEPGKLPATSPWDLKKLNEAPKFEWVSETEPVRSLFYESEPYGGKPTRVFAYYASPNTLTNARSDQKFPAMVLVHGGGGTAFREWAELWAKRGYAAIAMDLAGHQPMEGKNAHQQANRTRLADGGPNQGDEEKFGSVLKEPGEQWPYHAVAAVIRAHSLIRSFPEVDAEKTGVTGISWGGYLTCIVSGVDNRFKAAVPVYGCGFLQENSAWTDRMKKMTDEQSTRWTQLWDPKQYLPAVSMPILFVNGTNDFAYPIDSYMKSYDAVPGEKQMRMTVNMPHGHPPGWLPQEIGLFIDQHLIGGKALPKLADPKLDGKQVTAHCEHATGLKEAAVHYSTDGGPINKRTWKSVPAKIDGDQIIAPALPGDAAVWFLTVTDDRGAIVSTRVVVK</sequence>
<dbReference type="RefSeq" id="WP_145099005.1">
    <property type="nucleotide sequence ID" value="NZ_CP036274.1"/>
</dbReference>
<dbReference type="SUPFAM" id="SSF53474">
    <property type="entry name" value="alpha/beta-Hydrolases"/>
    <property type="match status" value="1"/>
</dbReference>
<keyword evidence="2" id="KW-0732">Signal</keyword>
<evidence type="ECO:0000313" key="5">
    <source>
        <dbReference type="Proteomes" id="UP000315017"/>
    </source>
</evidence>
<dbReference type="EC" id="3.1.1.-" evidence="4"/>
<dbReference type="InterPro" id="IPR008391">
    <property type="entry name" value="AXE1_dom"/>
</dbReference>
<dbReference type="InterPro" id="IPR050261">
    <property type="entry name" value="FrsA_esterase"/>
</dbReference>
<evidence type="ECO:0000259" key="3">
    <source>
        <dbReference type="Pfam" id="PF05448"/>
    </source>
</evidence>
<dbReference type="InterPro" id="IPR029058">
    <property type="entry name" value="AB_hydrolase_fold"/>
</dbReference>
<name>A0A517YMZ8_9BACT</name>
<protein>
    <submittedName>
        <fullName evidence="4">Acetyl esterase Axe7A</fullName>
        <ecNumber evidence="4">3.1.1.-</ecNumber>
    </submittedName>
</protein>
<feature type="region of interest" description="Disordered" evidence="1">
    <location>
        <begin position="128"/>
        <end position="155"/>
    </location>
</feature>
<dbReference type="InterPro" id="IPR009199">
    <property type="entry name" value="PhoPQ-act_pathogen-rel_PqaA"/>
</dbReference>
<organism evidence="4 5">
    <name type="scientific">Anatilimnocola aggregata</name>
    <dbReference type="NCBI Taxonomy" id="2528021"/>
    <lineage>
        <taxon>Bacteria</taxon>
        <taxon>Pseudomonadati</taxon>
        <taxon>Planctomycetota</taxon>
        <taxon>Planctomycetia</taxon>
        <taxon>Pirellulales</taxon>
        <taxon>Pirellulaceae</taxon>
        <taxon>Anatilimnocola</taxon>
    </lineage>
</organism>
<keyword evidence="5" id="KW-1185">Reference proteome</keyword>
<feature type="signal peptide" evidence="2">
    <location>
        <begin position="1"/>
        <end position="22"/>
    </location>
</feature>
<dbReference type="Proteomes" id="UP000315017">
    <property type="component" value="Chromosome"/>
</dbReference>